<dbReference type="GO" id="GO:0003677">
    <property type="term" value="F:DNA binding"/>
    <property type="evidence" value="ECO:0007669"/>
    <property type="project" value="UniProtKB-KW"/>
</dbReference>
<feature type="domain" description="AP2/ERF" evidence="8">
    <location>
        <begin position="144"/>
        <end position="201"/>
    </location>
</feature>
<comment type="similarity">
    <text evidence="6">Belongs to the AP2/ERF transcription factor family. ERF subfamily.</text>
</comment>
<dbReference type="OMA" id="RSFIQAY"/>
<dbReference type="STRING" id="4072.A0A2G3A3B3"/>
<dbReference type="EMBL" id="AYRZ02000003">
    <property type="protein sequence ID" value="PHT88725.1"/>
    <property type="molecule type" value="Genomic_DNA"/>
</dbReference>
<proteinExistence type="inferred from homology"/>
<reference evidence="9 10" key="2">
    <citation type="journal article" date="2017" name="Genome Biol.">
        <title>New reference genome sequences of hot pepper reveal the massive evolution of plant disease-resistance genes by retroduplication.</title>
        <authorList>
            <person name="Kim S."/>
            <person name="Park J."/>
            <person name="Yeom S.I."/>
            <person name="Kim Y.M."/>
            <person name="Seo E."/>
            <person name="Kim K.T."/>
            <person name="Kim M.S."/>
            <person name="Lee J.M."/>
            <person name="Cheong K."/>
            <person name="Shin H.S."/>
            <person name="Kim S.B."/>
            <person name="Han K."/>
            <person name="Lee J."/>
            <person name="Park M."/>
            <person name="Lee H.A."/>
            <person name="Lee H.Y."/>
            <person name="Lee Y."/>
            <person name="Oh S."/>
            <person name="Lee J.H."/>
            <person name="Choi E."/>
            <person name="Choi E."/>
            <person name="Lee S.E."/>
            <person name="Jeon J."/>
            <person name="Kim H."/>
            <person name="Choi G."/>
            <person name="Song H."/>
            <person name="Lee J."/>
            <person name="Lee S.C."/>
            <person name="Kwon J.K."/>
            <person name="Lee H.Y."/>
            <person name="Koo N."/>
            <person name="Hong Y."/>
            <person name="Kim R.W."/>
            <person name="Kang W.H."/>
            <person name="Huh J.H."/>
            <person name="Kang B.C."/>
            <person name="Yang T.J."/>
            <person name="Lee Y.H."/>
            <person name="Bennetzen J.L."/>
            <person name="Choi D."/>
        </authorList>
    </citation>
    <scope>NUCLEOTIDE SEQUENCE [LARGE SCALE GENOMIC DNA]</scope>
    <source>
        <strain evidence="10">cv. CM334</strain>
    </source>
</reference>
<evidence type="ECO:0000256" key="1">
    <source>
        <dbReference type="ARBA" id="ARBA00004123"/>
    </source>
</evidence>
<comment type="caution">
    <text evidence="9">The sequence shown here is derived from an EMBL/GenBank/DDBJ whole genome shotgun (WGS) entry which is preliminary data.</text>
</comment>
<dbReference type="PRINTS" id="PR00367">
    <property type="entry name" value="ETHRSPELEMNT"/>
</dbReference>
<evidence type="ECO:0000256" key="6">
    <source>
        <dbReference type="ARBA" id="ARBA00024343"/>
    </source>
</evidence>
<evidence type="ECO:0000256" key="7">
    <source>
        <dbReference type="SAM" id="MobiDB-lite"/>
    </source>
</evidence>
<evidence type="ECO:0000313" key="9">
    <source>
        <dbReference type="EMBL" id="PHT88725.1"/>
    </source>
</evidence>
<dbReference type="Pfam" id="PF00847">
    <property type="entry name" value="AP2"/>
    <property type="match status" value="1"/>
</dbReference>
<dbReference type="CDD" id="cd00018">
    <property type="entry name" value="AP2"/>
    <property type="match status" value="1"/>
</dbReference>
<dbReference type="Proteomes" id="UP000222542">
    <property type="component" value="Unassembled WGS sequence"/>
</dbReference>
<dbReference type="InterPro" id="IPR050913">
    <property type="entry name" value="AP2/ERF_ERF"/>
</dbReference>
<evidence type="ECO:0000256" key="2">
    <source>
        <dbReference type="ARBA" id="ARBA00023015"/>
    </source>
</evidence>
<keyword evidence="10" id="KW-1185">Reference proteome</keyword>
<dbReference type="FunFam" id="3.30.730.10:FF:000005">
    <property type="entry name" value="ethylene-responsive transcription factor RAP2-11"/>
    <property type="match status" value="1"/>
</dbReference>
<keyword evidence="3" id="KW-0238">DNA-binding</keyword>
<accession>A0A2G3A3B3</accession>
<keyword evidence="2" id="KW-0805">Transcription regulation</keyword>
<dbReference type="GO" id="GO:0003700">
    <property type="term" value="F:DNA-binding transcription factor activity"/>
    <property type="evidence" value="ECO:0007669"/>
    <property type="project" value="InterPro"/>
</dbReference>
<comment type="subcellular location">
    <subcellularLocation>
        <location evidence="1">Nucleus</location>
    </subcellularLocation>
</comment>
<evidence type="ECO:0000256" key="5">
    <source>
        <dbReference type="ARBA" id="ARBA00023242"/>
    </source>
</evidence>
<dbReference type="SUPFAM" id="SSF54171">
    <property type="entry name" value="DNA-binding domain"/>
    <property type="match status" value="1"/>
</dbReference>
<dbReference type="PROSITE" id="PS51032">
    <property type="entry name" value="AP2_ERF"/>
    <property type="match status" value="1"/>
</dbReference>
<dbReference type="PANTHER" id="PTHR31194:SF189">
    <property type="entry name" value="AP2_ERF DOMAIN-CONTAINING PROTEIN"/>
    <property type="match status" value="1"/>
</dbReference>
<dbReference type="InterPro" id="IPR001471">
    <property type="entry name" value="AP2/ERF_dom"/>
</dbReference>
<evidence type="ECO:0000256" key="3">
    <source>
        <dbReference type="ARBA" id="ARBA00023125"/>
    </source>
</evidence>
<keyword evidence="4" id="KW-0804">Transcription</keyword>
<sequence length="469" mass="52600">MINRTSMMKRIWSGWNKAFLNTVYRVDLRTLRWRREVFPVVVAFHKWSEVELGSNQLSPVVQIRAMMAEVVAVIINGDEVAPFHRYLPILYLLQFKTPSLETATLLITFDSNFNQQNSRMKQPATQPSDGIRARRKPSSRGHPRFVGVRQRPSGRWVAEIKDSLQKVRLWLGTFDTAEDAARAYDQAARTLRGANARTNFELPASDPHQGSSILENSEPFNFEEACRTDEPENGLVGALKAKLFNSKNSRSFIQAYASNTNCHLVSKTKPSVPILEIKKTASQTGQAEKLRKRGHTTHVNSIGQGKNYSENLFSGNHNLDYISLMRNDCQPVISSSQCQNNQWDRGTNSAIMWVNEQGRLPWEEPQMSRGHNEVSFSTTNNYTNTDIFGGGNSTTACTWPVSVSEPTVNLSTFGEADVLNGPMMMPHMNGLTQTASVPIEQQLLQFETGLWGAGENATWDPFLLSSVLG</sequence>
<evidence type="ECO:0000256" key="4">
    <source>
        <dbReference type="ARBA" id="ARBA00023163"/>
    </source>
</evidence>
<feature type="compositionally biased region" description="Basic residues" evidence="7">
    <location>
        <begin position="133"/>
        <end position="143"/>
    </location>
</feature>
<dbReference type="SMR" id="A0A2G3A3B3"/>
<feature type="region of interest" description="Disordered" evidence="7">
    <location>
        <begin position="116"/>
        <end position="147"/>
    </location>
</feature>
<protein>
    <submittedName>
        <fullName evidence="9">Ethylene-responsive transcription factor LEP</fullName>
    </submittedName>
</protein>
<gene>
    <name evidence="9" type="ORF">T459_10831</name>
</gene>
<dbReference type="SMART" id="SM00380">
    <property type="entry name" value="AP2"/>
    <property type="match status" value="1"/>
</dbReference>
<dbReference type="PANTHER" id="PTHR31194">
    <property type="entry name" value="SHN SHINE , DNA BINDING / TRANSCRIPTION FACTOR"/>
    <property type="match status" value="1"/>
</dbReference>
<keyword evidence="5" id="KW-0539">Nucleus</keyword>
<dbReference type="Gene3D" id="3.30.730.10">
    <property type="entry name" value="AP2/ERF domain"/>
    <property type="match status" value="1"/>
</dbReference>
<reference evidence="9 10" key="1">
    <citation type="journal article" date="2014" name="Nat. Genet.">
        <title>Genome sequence of the hot pepper provides insights into the evolution of pungency in Capsicum species.</title>
        <authorList>
            <person name="Kim S."/>
            <person name="Park M."/>
            <person name="Yeom S.I."/>
            <person name="Kim Y.M."/>
            <person name="Lee J.M."/>
            <person name="Lee H.A."/>
            <person name="Seo E."/>
            <person name="Choi J."/>
            <person name="Cheong K."/>
            <person name="Kim K.T."/>
            <person name="Jung K."/>
            <person name="Lee G.W."/>
            <person name="Oh S.K."/>
            <person name="Bae C."/>
            <person name="Kim S.B."/>
            <person name="Lee H.Y."/>
            <person name="Kim S.Y."/>
            <person name="Kim M.S."/>
            <person name="Kang B.C."/>
            <person name="Jo Y.D."/>
            <person name="Yang H.B."/>
            <person name="Jeong H.J."/>
            <person name="Kang W.H."/>
            <person name="Kwon J.K."/>
            <person name="Shin C."/>
            <person name="Lim J.Y."/>
            <person name="Park J.H."/>
            <person name="Huh J.H."/>
            <person name="Kim J.S."/>
            <person name="Kim B.D."/>
            <person name="Cohen O."/>
            <person name="Paran I."/>
            <person name="Suh M.C."/>
            <person name="Lee S.B."/>
            <person name="Kim Y.K."/>
            <person name="Shin Y."/>
            <person name="Noh S.J."/>
            <person name="Park J."/>
            <person name="Seo Y.S."/>
            <person name="Kwon S.Y."/>
            <person name="Kim H.A."/>
            <person name="Park J.M."/>
            <person name="Kim H.J."/>
            <person name="Choi S.B."/>
            <person name="Bosland P.W."/>
            <person name="Reeves G."/>
            <person name="Jo S.H."/>
            <person name="Lee B.W."/>
            <person name="Cho H.T."/>
            <person name="Choi H.S."/>
            <person name="Lee M.S."/>
            <person name="Yu Y."/>
            <person name="Do Choi Y."/>
            <person name="Park B.S."/>
            <person name="van Deynze A."/>
            <person name="Ashrafi H."/>
            <person name="Hill T."/>
            <person name="Kim W.T."/>
            <person name="Pai H.S."/>
            <person name="Ahn H.K."/>
            <person name="Yeam I."/>
            <person name="Giovannoni J.J."/>
            <person name="Rose J.K."/>
            <person name="Sorensen I."/>
            <person name="Lee S.J."/>
            <person name="Kim R.W."/>
            <person name="Choi I.Y."/>
            <person name="Choi B.S."/>
            <person name="Lim J.S."/>
            <person name="Lee Y.H."/>
            <person name="Choi D."/>
        </authorList>
    </citation>
    <scope>NUCLEOTIDE SEQUENCE [LARGE SCALE GENOMIC DNA]</scope>
    <source>
        <strain evidence="10">cv. CM334</strain>
    </source>
</reference>
<name>A0A2G3A3B3_CAPAN</name>
<dbReference type="GO" id="GO:0005634">
    <property type="term" value="C:nucleus"/>
    <property type="evidence" value="ECO:0007669"/>
    <property type="project" value="UniProtKB-SubCell"/>
</dbReference>
<dbReference type="InterPro" id="IPR036955">
    <property type="entry name" value="AP2/ERF_dom_sf"/>
</dbReference>
<evidence type="ECO:0000259" key="8">
    <source>
        <dbReference type="PROSITE" id="PS51032"/>
    </source>
</evidence>
<dbReference type="AlphaFoldDB" id="A0A2G3A3B3"/>
<dbReference type="Gramene" id="PHT88725">
    <property type="protein sequence ID" value="PHT88725"/>
    <property type="gene ID" value="T459_10831"/>
</dbReference>
<feature type="compositionally biased region" description="Polar residues" evidence="7">
    <location>
        <begin position="116"/>
        <end position="128"/>
    </location>
</feature>
<organism evidence="9 10">
    <name type="scientific">Capsicum annuum</name>
    <name type="common">Capsicum pepper</name>
    <dbReference type="NCBI Taxonomy" id="4072"/>
    <lineage>
        <taxon>Eukaryota</taxon>
        <taxon>Viridiplantae</taxon>
        <taxon>Streptophyta</taxon>
        <taxon>Embryophyta</taxon>
        <taxon>Tracheophyta</taxon>
        <taxon>Spermatophyta</taxon>
        <taxon>Magnoliopsida</taxon>
        <taxon>eudicotyledons</taxon>
        <taxon>Gunneridae</taxon>
        <taxon>Pentapetalae</taxon>
        <taxon>asterids</taxon>
        <taxon>lamiids</taxon>
        <taxon>Solanales</taxon>
        <taxon>Solanaceae</taxon>
        <taxon>Solanoideae</taxon>
        <taxon>Capsiceae</taxon>
        <taxon>Capsicum</taxon>
    </lineage>
</organism>
<dbReference type="InterPro" id="IPR016177">
    <property type="entry name" value="DNA-bd_dom_sf"/>
</dbReference>
<evidence type="ECO:0000313" key="10">
    <source>
        <dbReference type="Proteomes" id="UP000222542"/>
    </source>
</evidence>